<accession>A8ZRE6</accession>
<dbReference type="KEGG" id="dge:Dgeo_3014"/>
<gene>
    <name evidence="1" type="ORF">Dgeo_3014</name>
</gene>
<keyword evidence="1" id="KW-0614">Plasmid</keyword>
<proteinExistence type="predicted"/>
<geneLocation type="plasmid" evidence="1 2">
    <name>pDGEO02</name>
</geneLocation>
<sequence>MSLQAMVNVMERCPEKGDEFLLLLALANRADEDGRNVAWEPAPLALAARLSERALERAAQKLLKKGRVSLERGAGPQGGDLLHLHFPDQALALSDGGAQ</sequence>
<reference evidence="1" key="1">
    <citation type="submission" date="2007-10" db="EMBL/GenBank/DDBJ databases">
        <title>Complete sequence of Plasmid2 pDGEO02 of Deinococcus geothermalis DSM 11300.</title>
        <authorList>
            <consortium name="US DOE Joint Genome Institute"/>
            <person name="Copeland A."/>
            <person name="Lucas S."/>
            <person name="Lapidus A."/>
            <person name="Barry K."/>
            <person name="Detter J.C."/>
            <person name="Glavina del Rio T."/>
            <person name="Hammon N."/>
            <person name="Israni S."/>
            <person name="Dalin E."/>
            <person name="Tice H."/>
            <person name="Pitluck S."/>
            <person name="Brettin T."/>
            <person name="Bruce D."/>
            <person name="Han C."/>
            <person name="Tapia R."/>
            <person name="Saunders E."/>
            <person name="Gilna P."/>
            <person name="Schmutz J."/>
            <person name="Larimer F."/>
            <person name="Land M."/>
            <person name="Hauser L."/>
            <person name="Kyrpides N."/>
            <person name="Kim E."/>
            <person name="Daly M.J."/>
            <person name="Fredrickson J.K."/>
            <person name="Makarova K.S."/>
            <person name="Gaidamakova E.K."/>
            <person name="Zhai M."/>
            <person name="Richardson P."/>
        </authorList>
    </citation>
    <scope>NUCLEOTIDE SEQUENCE [LARGE SCALE GENOMIC DNA]</scope>
    <source>
        <strain evidence="1">DSM 11300</strain>
        <plasmid evidence="1">pDGEO02</plasmid>
    </source>
</reference>
<dbReference type="Proteomes" id="UP000002431">
    <property type="component" value="Plasmid pDGEO02"/>
</dbReference>
<evidence type="ECO:0000313" key="1">
    <source>
        <dbReference type="EMBL" id="ABW35055.1"/>
    </source>
</evidence>
<organism evidence="1 2">
    <name type="scientific">Deinococcus geothermalis (strain DSM 11300 / CIP 105573 / AG-3a)</name>
    <dbReference type="NCBI Taxonomy" id="319795"/>
    <lineage>
        <taxon>Bacteria</taxon>
        <taxon>Thermotogati</taxon>
        <taxon>Deinococcota</taxon>
        <taxon>Deinococci</taxon>
        <taxon>Deinococcales</taxon>
        <taxon>Deinococcaceae</taxon>
        <taxon>Deinococcus</taxon>
    </lineage>
</organism>
<dbReference type="EMBL" id="CP000856">
    <property type="protein sequence ID" value="ABW35055.1"/>
    <property type="molecule type" value="Genomic_DNA"/>
</dbReference>
<evidence type="ECO:0000313" key="2">
    <source>
        <dbReference type="Proteomes" id="UP000002431"/>
    </source>
</evidence>
<dbReference type="HOGENOM" id="CLU_2315634_0_0_0"/>
<dbReference type="AlphaFoldDB" id="A8ZRE6"/>
<protein>
    <submittedName>
        <fullName evidence="1">Uncharacterized protein</fullName>
    </submittedName>
</protein>
<dbReference type="RefSeq" id="WP_012173331.1">
    <property type="nucleotide sequence ID" value="NC_009939.1"/>
</dbReference>
<keyword evidence="2" id="KW-1185">Reference proteome</keyword>
<name>A8ZRE6_DEIGD</name>